<dbReference type="GO" id="GO:0048188">
    <property type="term" value="C:Set1C/COMPASS complex"/>
    <property type="evidence" value="ECO:0007669"/>
    <property type="project" value="InterPro"/>
</dbReference>
<dbReference type="InterPro" id="IPR037869">
    <property type="entry name" value="Spp1/CFP1"/>
</dbReference>
<feature type="compositionally biased region" description="Low complexity" evidence="7">
    <location>
        <begin position="346"/>
        <end position="360"/>
    </location>
</feature>
<dbReference type="PANTHER" id="PTHR46174">
    <property type="entry name" value="CXXC-TYPE ZINC FINGER PROTEIN 1"/>
    <property type="match status" value="1"/>
</dbReference>
<accession>A0A165UBA2</accession>
<feature type="region of interest" description="Disordered" evidence="7">
    <location>
        <begin position="453"/>
        <end position="642"/>
    </location>
</feature>
<feature type="region of interest" description="Disordered" evidence="7">
    <location>
        <begin position="75"/>
        <end position="107"/>
    </location>
</feature>
<evidence type="ECO:0000313" key="10">
    <source>
        <dbReference type="Proteomes" id="UP000076727"/>
    </source>
</evidence>
<dbReference type="SMART" id="SM00249">
    <property type="entry name" value="PHD"/>
    <property type="match status" value="1"/>
</dbReference>
<dbReference type="STRING" id="1314783.A0A165UBA2"/>
<name>A0A165UBA2_9APHY</name>
<dbReference type="Pfam" id="PF00628">
    <property type="entry name" value="PHD"/>
    <property type="match status" value="1"/>
</dbReference>
<evidence type="ECO:0000256" key="6">
    <source>
        <dbReference type="PROSITE-ProRule" id="PRU00146"/>
    </source>
</evidence>
<dbReference type="GO" id="GO:0045893">
    <property type="term" value="P:positive regulation of DNA-templated transcription"/>
    <property type="evidence" value="ECO:0007669"/>
    <property type="project" value="TreeGrafter"/>
</dbReference>
<feature type="region of interest" description="Disordered" evidence="7">
    <location>
        <begin position="130"/>
        <end position="178"/>
    </location>
</feature>
<evidence type="ECO:0000256" key="7">
    <source>
        <dbReference type="SAM" id="MobiDB-lite"/>
    </source>
</evidence>
<evidence type="ECO:0000313" key="9">
    <source>
        <dbReference type="EMBL" id="KZT74661.1"/>
    </source>
</evidence>
<feature type="region of interest" description="Disordered" evidence="7">
    <location>
        <begin position="1"/>
        <end position="63"/>
    </location>
</feature>
<dbReference type="Proteomes" id="UP000076727">
    <property type="component" value="Unassembled WGS sequence"/>
</dbReference>
<protein>
    <recommendedName>
        <fullName evidence="8">PHD-type domain-containing protein</fullName>
    </recommendedName>
</protein>
<dbReference type="InterPro" id="IPR001965">
    <property type="entry name" value="Znf_PHD"/>
</dbReference>
<keyword evidence="4" id="KW-0862">Zinc</keyword>
<feature type="domain" description="PHD-type" evidence="8">
    <location>
        <begin position="649"/>
        <end position="700"/>
    </location>
</feature>
<dbReference type="PANTHER" id="PTHR46174:SF1">
    <property type="entry name" value="CXXC-TYPE ZINC FINGER PROTEIN 1"/>
    <property type="match status" value="1"/>
</dbReference>
<keyword evidence="5" id="KW-0539">Nucleus</keyword>
<sequence length="1014" mass="109539">MTGPSSPSMLFSGSPPSSLLPMSESRTSSLSHESPGEIESRPAAASLPNILNSSSPALRPNTGLGGLEALVQAATEERRRLSGELGQGLSRMDSSPKPSESPVPERVPMQLPVAMNAATKPLSPFAVRTSFGGRRDILNDDVSASPLRIQDSDGEPPRKRRKSSGVPNSSPSPMVIQQPITPCDVAVPASPTEVTQVLSPTVNDKKTGTVIDDDLRTTSIPVAPHEVGGSTSDAEVLEVRPAVGPQPRDETLEEQILDAVDGSSARVGEKDRVREKEDKMREKEKKKREQKSKEKRASEQKRRTASVARETEANAGDQDAHEWLLEHYASTSPRVDPASSSSGNKAATSPTTTALPASSSRAVKAEEGHRGRHHIDESGVTRPSKDTKKARSRTPTPLAMLEEELDSVLPASYTIASSIDDELILDVASPVMAPSVGGGVTDDNDVDNELLSLVDDVPPVPHTSRPKPANIPKFDIHSRTKSSLSQPASERGSMPPPASPVKDGGTPHPPSTGDSFGGASAVAGHRKKDPSQKPVPKQKAPPKPKPKAATTTTTKTKSKVAKDAVSSAPNPTLGMLTPSTSTFSAKGKKNTAASSANPATKRPVSAAGGQSRSRSTSAMPTAPVTEGDGKPTSEIADPGEVKEQNQDDKLYCICKTRYDEDRAMIACDRCDEWYHTQCVNMPELEIDLVDQFICPLCVRNNPHLRLQTTYKKRCFNGLNHPDPSSPSACHRPARGTYSKYCSDECGILHMQARIHAWRGDKDSLWESVKNAPKREGVVVLVKDASDNGNKATGNDYMSPAPSSAQPILEVVKPSRTKVERERERLNGLLDKISCRRDELKKEMDVLLWREKLIELAVARAEQVDECGWDQRLCFGEEEYAEFGASVLESYEEVDQSVADAMQMDGTQTEEGEWWCRGQKKCARHAGWQKLRLTEVDCDKEALDGVLSKLTTQEREIRKRIEDVVNPTAGTSATDPTGPTAGSPLQRLNGKTVTNGHARSKVNGESAKKGKKKKI</sequence>
<evidence type="ECO:0000259" key="8">
    <source>
        <dbReference type="PROSITE" id="PS50016"/>
    </source>
</evidence>
<comment type="subcellular location">
    <subcellularLocation>
        <location evidence="1">Nucleus</location>
    </subcellularLocation>
</comment>
<feature type="compositionally biased region" description="Basic and acidic residues" evidence="7">
    <location>
        <begin position="291"/>
        <end position="302"/>
    </location>
</feature>
<evidence type="ECO:0000256" key="5">
    <source>
        <dbReference type="ARBA" id="ARBA00023242"/>
    </source>
</evidence>
<dbReference type="InterPro" id="IPR019787">
    <property type="entry name" value="Znf_PHD-finger"/>
</dbReference>
<dbReference type="InterPro" id="IPR013083">
    <property type="entry name" value="Znf_RING/FYVE/PHD"/>
</dbReference>
<evidence type="ECO:0000256" key="2">
    <source>
        <dbReference type="ARBA" id="ARBA00022723"/>
    </source>
</evidence>
<feature type="compositionally biased region" description="Basic and acidic residues" evidence="7">
    <location>
        <begin position="363"/>
        <end position="389"/>
    </location>
</feature>
<reference evidence="9 10" key="1">
    <citation type="journal article" date="2016" name="Mol. Biol. Evol.">
        <title>Comparative Genomics of Early-Diverging Mushroom-Forming Fungi Provides Insights into the Origins of Lignocellulose Decay Capabilities.</title>
        <authorList>
            <person name="Nagy L.G."/>
            <person name="Riley R."/>
            <person name="Tritt A."/>
            <person name="Adam C."/>
            <person name="Daum C."/>
            <person name="Floudas D."/>
            <person name="Sun H."/>
            <person name="Yadav J.S."/>
            <person name="Pangilinan J."/>
            <person name="Larsson K.H."/>
            <person name="Matsuura K."/>
            <person name="Barry K."/>
            <person name="Labutti K."/>
            <person name="Kuo R."/>
            <person name="Ohm R.A."/>
            <person name="Bhattacharya S.S."/>
            <person name="Shirouzu T."/>
            <person name="Yoshinaga Y."/>
            <person name="Martin F.M."/>
            <person name="Grigoriev I.V."/>
            <person name="Hibbett D.S."/>
        </authorList>
    </citation>
    <scope>NUCLEOTIDE SEQUENCE [LARGE SCALE GENOMIC DNA]</scope>
    <source>
        <strain evidence="9 10">L-15889</strain>
    </source>
</reference>
<keyword evidence="2" id="KW-0479">Metal-binding</keyword>
<organism evidence="9 10">
    <name type="scientific">Daedalea quercina L-15889</name>
    <dbReference type="NCBI Taxonomy" id="1314783"/>
    <lineage>
        <taxon>Eukaryota</taxon>
        <taxon>Fungi</taxon>
        <taxon>Dikarya</taxon>
        <taxon>Basidiomycota</taxon>
        <taxon>Agaricomycotina</taxon>
        <taxon>Agaricomycetes</taxon>
        <taxon>Polyporales</taxon>
        <taxon>Fomitopsis</taxon>
    </lineage>
</organism>
<evidence type="ECO:0000256" key="3">
    <source>
        <dbReference type="ARBA" id="ARBA00022771"/>
    </source>
</evidence>
<dbReference type="Gene3D" id="3.30.40.10">
    <property type="entry name" value="Zinc/RING finger domain, C3HC4 (zinc finger)"/>
    <property type="match status" value="1"/>
</dbReference>
<dbReference type="PROSITE" id="PS50016">
    <property type="entry name" value="ZF_PHD_2"/>
    <property type="match status" value="1"/>
</dbReference>
<feature type="compositionally biased region" description="Basic and acidic residues" evidence="7">
    <location>
        <begin position="267"/>
        <end position="283"/>
    </location>
</feature>
<evidence type="ECO:0000256" key="1">
    <source>
        <dbReference type="ARBA" id="ARBA00004123"/>
    </source>
</evidence>
<dbReference type="EMBL" id="KV429032">
    <property type="protein sequence ID" value="KZT74661.1"/>
    <property type="molecule type" value="Genomic_DNA"/>
</dbReference>
<feature type="compositionally biased region" description="Polar residues" evidence="7">
    <location>
        <begin position="967"/>
        <end position="976"/>
    </location>
</feature>
<feature type="region of interest" description="Disordered" evidence="7">
    <location>
        <begin position="961"/>
        <end position="1014"/>
    </location>
</feature>
<dbReference type="AlphaFoldDB" id="A0A165UBA2"/>
<feature type="compositionally biased region" description="Polar residues" evidence="7">
    <location>
        <begin position="608"/>
        <end position="619"/>
    </location>
</feature>
<gene>
    <name evidence="9" type="ORF">DAEQUDRAFT_734278</name>
</gene>
<dbReference type="InterPro" id="IPR019786">
    <property type="entry name" value="Zinc_finger_PHD-type_CS"/>
</dbReference>
<evidence type="ECO:0000256" key="4">
    <source>
        <dbReference type="ARBA" id="ARBA00022833"/>
    </source>
</evidence>
<dbReference type="SUPFAM" id="SSF57903">
    <property type="entry name" value="FYVE/PHD zinc finger"/>
    <property type="match status" value="1"/>
</dbReference>
<feature type="compositionally biased region" description="Polar residues" evidence="7">
    <location>
        <begin position="329"/>
        <end position="345"/>
    </location>
</feature>
<feature type="compositionally biased region" description="Low complexity" evidence="7">
    <location>
        <begin position="1"/>
        <end position="33"/>
    </location>
</feature>
<dbReference type="CDD" id="cd16039">
    <property type="entry name" value="PHD_SPP1"/>
    <property type="match status" value="1"/>
</dbReference>
<proteinExistence type="predicted"/>
<dbReference type="OrthoDB" id="436852at2759"/>
<feature type="compositionally biased region" description="Low complexity" evidence="7">
    <location>
        <begin position="95"/>
        <end position="107"/>
    </location>
</feature>
<dbReference type="InterPro" id="IPR011011">
    <property type="entry name" value="Znf_FYVE_PHD"/>
</dbReference>
<keyword evidence="10" id="KW-1185">Reference proteome</keyword>
<feature type="region of interest" description="Disordered" evidence="7">
    <location>
        <begin position="216"/>
        <end position="398"/>
    </location>
</feature>
<dbReference type="GO" id="GO:0008270">
    <property type="term" value="F:zinc ion binding"/>
    <property type="evidence" value="ECO:0007669"/>
    <property type="project" value="UniProtKB-KW"/>
</dbReference>
<dbReference type="PROSITE" id="PS01359">
    <property type="entry name" value="ZF_PHD_1"/>
    <property type="match status" value="1"/>
</dbReference>
<keyword evidence="3 6" id="KW-0863">Zinc-finger</keyword>